<organism evidence="1 2">
    <name type="scientific">Pseudomonas fluorescens</name>
    <dbReference type="NCBI Taxonomy" id="294"/>
    <lineage>
        <taxon>Bacteria</taxon>
        <taxon>Pseudomonadati</taxon>
        <taxon>Pseudomonadota</taxon>
        <taxon>Gammaproteobacteria</taxon>
        <taxon>Pseudomonadales</taxon>
        <taxon>Pseudomonadaceae</taxon>
        <taxon>Pseudomonas</taxon>
    </lineage>
</organism>
<evidence type="ECO:0000313" key="1">
    <source>
        <dbReference type="EMBL" id="VVO05446.1"/>
    </source>
</evidence>
<protein>
    <submittedName>
        <fullName evidence="1">Uncharacterized protein</fullName>
    </submittedName>
</protein>
<proteinExistence type="predicted"/>
<dbReference type="Proteomes" id="UP000381093">
    <property type="component" value="Unassembled WGS sequence"/>
</dbReference>
<sequence length="96" mass="10821">MEKGFKKAKRDVIVALESGDYLHVSRGSTDVKNLLATGDVSVQEVIDIIKKCKGTHHSCSPHHSVPSIEVHVLKTGTWYIKFYFIDPSAWFISVHR</sequence>
<evidence type="ECO:0000313" key="2">
    <source>
        <dbReference type="Proteomes" id="UP000381093"/>
    </source>
</evidence>
<reference evidence="1 2" key="1">
    <citation type="submission" date="2019-09" db="EMBL/GenBank/DDBJ databases">
        <authorList>
            <person name="Chandra G."/>
            <person name="Truman W A."/>
        </authorList>
    </citation>
    <scope>NUCLEOTIDE SEQUENCE [LARGE SCALE GENOMIC DNA]</scope>
    <source>
        <strain evidence="1">PS710</strain>
    </source>
</reference>
<name>A0A5E7CLE8_PSEFL</name>
<gene>
    <name evidence="1" type="ORF">PS710_03015</name>
</gene>
<accession>A0A5E7CLE8</accession>
<dbReference type="AlphaFoldDB" id="A0A5E7CLE8"/>
<dbReference type="EMBL" id="CABVHW010000009">
    <property type="protein sequence ID" value="VVO05446.1"/>
    <property type="molecule type" value="Genomic_DNA"/>
</dbReference>
<dbReference type="RefSeq" id="WP_191627547.1">
    <property type="nucleotide sequence ID" value="NZ_CABVHW010000009.1"/>
</dbReference>